<dbReference type="InterPro" id="IPR000620">
    <property type="entry name" value="EamA_dom"/>
</dbReference>
<organism evidence="8 9">
    <name type="scientific">Vicia faba</name>
    <name type="common">Broad bean</name>
    <name type="synonym">Faba vulgaris</name>
    <dbReference type="NCBI Taxonomy" id="3906"/>
    <lineage>
        <taxon>Eukaryota</taxon>
        <taxon>Viridiplantae</taxon>
        <taxon>Streptophyta</taxon>
        <taxon>Embryophyta</taxon>
        <taxon>Tracheophyta</taxon>
        <taxon>Spermatophyta</taxon>
        <taxon>Magnoliopsida</taxon>
        <taxon>eudicotyledons</taxon>
        <taxon>Gunneridae</taxon>
        <taxon>Pentapetalae</taxon>
        <taxon>rosids</taxon>
        <taxon>fabids</taxon>
        <taxon>Fabales</taxon>
        <taxon>Fabaceae</taxon>
        <taxon>Papilionoideae</taxon>
        <taxon>50 kb inversion clade</taxon>
        <taxon>NPAAA clade</taxon>
        <taxon>Hologalegina</taxon>
        <taxon>IRL clade</taxon>
        <taxon>Fabeae</taxon>
        <taxon>Vicia</taxon>
    </lineage>
</organism>
<comment type="caution">
    <text evidence="8">The sequence shown here is derived from an EMBL/GenBank/DDBJ whole genome shotgun (WGS) entry which is preliminary data.</text>
</comment>
<dbReference type="PANTHER" id="PTHR31218">
    <property type="entry name" value="WAT1-RELATED PROTEIN"/>
    <property type="match status" value="1"/>
</dbReference>
<evidence type="ECO:0000256" key="5">
    <source>
        <dbReference type="ARBA" id="ARBA00023136"/>
    </source>
</evidence>
<gene>
    <name evidence="8" type="ORF">VFH_U054320</name>
</gene>
<accession>A0AAV0YDD2</accession>
<name>A0AAV0YDD2_VICFA</name>
<dbReference type="Pfam" id="PF00892">
    <property type="entry name" value="EamA"/>
    <property type="match status" value="1"/>
</dbReference>
<keyword evidence="9" id="KW-1185">Reference proteome</keyword>
<protein>
    <recommendedName>
        <fullName evidence="6">WAT1-related protein</fullName>
    </recommendedName>
</protein>
<evidence type="ECO:0000256" key="4">
    <source>
        <dbReference type="ARBA" id="ARBA00022989"/>
    </source>
</evidence>
<dbReference type="Gene3D" id="1.10.3730.20">
    <property type="match status" value="1"/>
</dbReference>
<reference evidence="8 9" key="1">
    <citation type="submission" date="2023-01" db="EMBL/GenBank/DDBJ databases">
        <authorList>
            <person name="Kreplak J."/>
        </authorList>
    </citation>
    <scope>NUCLEOTIDE SEQUENCE [LARGE SCALE GENOMIC DNA]</scope>
</reference>
<evidence type="ECO:0000313" key="8">
    <source>
        <dbReference type="EMBL" id="CAI8584001.1"/>
    </source>
</evidence>
<dbReference type="AlphaFoldDB" id="A0AAV0YDD2"/>
<keyword evidence="4 6" id="KW-1133">Transmembrane helix</keyword>
<dbReference type="GO" id="GO:0022857">
    <property type="term" value="F:transmembrane transporter activity"/>
    <property type="evidence" value="ECO:0007669"/>
    <property type="project" value="InterPro"/>
</dbReference>
<comment type="caution">
    <text evidence="6">Lacks conserved residue(s) required for the propagation of feature annotation.</text>
</comment>
<dbReference type="GO" id="GO:0016020">
    <property type="term" value="C:membrane"/>
    <property type="evidence" value="ECO:0007669"/>
    <property type="project" value="UniProtKB-SubCell"/>
</dbReference>
<feature type="transmembrane region" description="Helical" evidence="6">
    <location>
        <begin position="31"/>
        <end position="53"/>
    </location>
</feature>
<evidence type="ECO:0000259" key="7">
    <source>
        <dbReference type="Pfam" id="PF00892"/>
    </source>
</evidence>
<dbReference type="InterPro" id="IPR030184">
    <property type="entry name" value="WAT1-related"/>
</dbReference>
<sequence>MLSCIMAAIQSAVIGTFINSSKESWRLEWNLQLITILYSGALATAATFCLLSWTITIKGPTYPPMFNPLALVFVAISEAIVLGEPLRIGTLLGMIFIILGLYYFLWGKKNEMPRLSQTNVAASELSITMAGDPTVPKSTTIVALNSSPDESIP</sequence>
<comment type="similarity">
    <text evidence="2 6">Belongs to the drug/metabolite transporter (DMT) superfamily. Plant drug/metabolite exporter (P-DME) (TC 2.A.7.4) family.</text>
</comment>
<evidence type="ECO:0000256" key="6">
    <source>
        <dbReference type="RuleBase" id="RU363077"/>
    </source>
</evidence>
<dbReference type="SUPFAM" id="SSF103481">
    <property type="entry name" value="Multidrug resistance efflux transporter EmrE"/>
    <property type="match status" value="1"/>
</dbReference>
<comment type="subcellular location">
    <subcellularLocation>
        <location evidence="1 6">Membrane</location>
        <topology evidence="1 6">Multi-pass membrane protein</topology>
    </subcellularLocation>
</comment>
<evidence type="ECO:0000256" key="3">
    <source>
        <dbReference type="ARBA" id="ARBA00022692"/>
    </source>
</evidence>
<feature type="transmembrane region" description="Helical" evidence="6">
    <location>
        <begin position="88"/>
        <end position="106"/>
    </location>
</feature>
<evidence type="ECO:0000256" key="1">
    <source>
        <dbReference type="ARBA" id="ARBA00004141"/>
    </source>
</evidence>
<proteinExistence type="inferred from homology"/>
<keyword evidence="3 6" id="KW-0812">Transmembrane</keyword>
<keyword evidence="5 6" id="KW-0472">Membrane</keyword>
<dbReference type="InterPro" id="IPR037185">
    <property type="entry name" value="EmrE-like"/>
</dbReference>
<dbReference type="Proteomes" id="UP001157006">
    <property type="component" value="Unassembled WGS sequence"/>
</dbReference>
<feature type="domain" description="EamA" evidence="7">
    <location>
        <begin position="2"/>
        <end position="104"/>
    </location>
</feature>
<evidence type="ECO:0000256" key="2">
    <source>
        <dbReference type="ARBA" id="ARBA00007635"/>
    </source>
</evidence>
<evidence type="ECO:0000313" key="9">
    <source>
        <dbReference type="Proteomes" id="UP001157006"/>
    </source>
</evidence>
<dbReference type="EMBL" id="CATIWC010001291">
    <property type="protein sequence ID" value="CAI8584001.1"/>
    <property type="molecule type" value="Genomic_DNA"/>
</dbReference>